<evidence type="ECO:0000313" key="3">
    <source>
        <dbReference type="Proteomes" id="UP001217610"/>
    </source>
</evidence>
<organism evidence="2 3">
    <name type="scientific">Pseudomonas idahonensis</name>
    <dbReference type="NCBI Taxonomy" id="2942628"/>
    <lineage>
        <taxon>Bacteria</taxon>
        <taxon>Pseudomonadati</taxon>
        <taxon>Pseudomonadota</taxon>
        <taxon>Gammaproteobacteria</taxon>
        <taxon>Pseudomonadales</taxon>
        <taxon>Pseudomonadaceae</taxon>
        <taxon>Pseudomonas</taxon>
    </lineage>
</organism>
<evidence type="ECO:0000256" key="1">
    <source>
        <dbReference type="SAM" id="Phobius"/>
    </source>
</evidence>
<evidence type="ECO:0000313" key="2">
    <source>
        <dbReference type="EMBL" id="MDD1149666.1"/>
    </source>
</evidence>
<gene>
    <name evidence="2" type="ORF">M5G25_15335</name>
</gene>
<keyword evidence="1" id="KW-0812">Transmembrane</keyword>
<sequence length="122" mass="12957">MIDAQVVFGQSLAWCTAHPSSPLMLLSRLLTLLISLASKRWGPNVAGWLAGFPMLGSVLAMFSHQSHSVAFTTVLLRSLSTGPYSLAAFCLVQALGLMVFAPGLGVSILVLGSCKERKPVQD</sequence>
<dbReference type="EMBL" id="JAMDGR010000011">
    <property type="protein sequence ID" value="MDD1149666.1"/>
    <property type="molecule type" value="Genomic_DNA"/>
</dbReference>
<name>A0ABT5Q653_9PSED</name>
<proteinExistence type="predicted"/>
<accession>A0ABT5Q653</accession>
<feature type="transmembrane region" description="Helical" evidence="1">
    <location>
        <begin position="45"/>
        <end position="64"/>
    </location>
</feature>
<keyword evidence="3" id="KW-1185">Reference proteome</keyword>
<feature type="transmembrane region" description="Helical" evidence="1">
    <location>
        <begin position="84"/>
        <end position="111"/>
    </location>
</feature>
<reference evidence="2 3" key="1">
    <citation type="submission" date="2022-05" db="EMBL/GenBank/DDBJ databases">
        <title>Novel Pseudomonas spp. Isolated from a Rainbow Trout Aquaculture Facility.</title>
        <authorList>
            <person name="Testerman T."/>
            <person name="Graf J."/>
        </authorList>
    </citation>
    <scope>NUCLEOTIDE SEQUENCE [LARGE SCALE GENOMIC DNA]</scope>
    <source>
        <strain evidence="2 3">ID357</strain>
    </source>
</reference>
<dbReference type="RefSeq" id="WP_273923250.1">
    <property type="nucleotide sequence ID" value="NZ_JAMDGR010000011.1"/>
</dbReference>
<protein>
    <submittedName>
        <fullName evidence="2">Uncharacterized protein</fullName>
    </submittedName>
</protein>
<dbReference type="Proteomes" id="UP001217610">
    <property type="component" value="Unassembled WGS sequence"/>
</dbReference>
<comment type="caution">
    <text evidence="2">The sequence shown here is derived from an EMBL/GenBank/DDBJ whole genome shotgun (WGS) entry which is preliminary data.</text>
</comment>
<keyword evidence="1" id="KW-0472">Membrane</keyword>
<keyword evidence="1" id="KW-1133">Transmembrane helix</keyword>